<feature type="compositionally biased region" description="Basic and acidic residues" evidence="7">
    <location>
        <begin position="349"/>
        <end position="366"/>
    </location>
</feature>
<dbReference type="GO" id="GO:0006289">
    <property type="term" value="P:nucleotide-excision repair"/>
    <property type="evidence" value="ECO:0007669"/>
    <property type="project" value="InterPro"/>
</dbReference>
<feature type="non-terminal residue" evidence="8">
    <location>
        <position position="502"/>
    </location>
</feature>
<evidence type="ECO:0000256" key="4">
    <source>
        <dbReference type="ARBA" id="ARBA00022769"/>
    </source>
</evidence>
<dbReference type="Pfam" id="PF03851">
    <property type="entry name" value="UvdE"/>
    <property type="match status" value="1"/>
</dbReference>
<keyword evidence="5" id="KW-0378">Hydrolase</keyword>
<dbReference type="InterPro" id="IPR036237">
    <property type="entry name" value="Xyl_isomerase-like_sf"/>
</dbReference>
<gene>
    <name evidence="8" type="ORF">AKO1_010193</name>
</gene>
<dbReference type="PANTHER" id="PTHR31290">
    <property type="entry name" value="UV-DAMAGE ENDONUCLEASE"/>
    <property type="match status" value="1"/>
</dbReference>
<keyword evidence="9" id="KW-1185">Reference proteome</keyword>
<proteinExistence type="predicted"/>
<keyword evidence="1" id="KW-0540">Nuclease</keyword>
<evidence type="ECO:0000256" key="2">
    <source>
        <dbReference type="ARBA" id="ARBA00022759"/>
    </source>
</evidence>
<evidence type="ECO:0000256" key="6">
    <source>
        <dbReference type="ARBA" id="ARBA00023204"/>
    </source>
</evidence>
<keyword evidence="4" id="KW-0228">DNA excision</keyword>
<dbReference type="AlphaFoldDB" id="A0AAW2ZPH1"/>
<dbReference type="GO" id="GO:0016787">
    <property type="term" value="F:hydrolase activity"/>
    <property type="evidence" value="ECO:0007669"/>
    <property type="project" value="UniProtKB-KW"/>
</dbReference>
<protein>
    <recommendedName>
        <fullName evidence="10">UV-damage endonuclease</fullName>
    </recommendedName>
</protein>
<feature type="compositionally biased region" description="Acidic residues" evidence="7">
    <location>
        <begin position="374"/>
        <end position="384"/>
    </location>
</feature>
<keyword evidence="6" id="KW-0234">DNA repair</keyword>
<evidence type="ECO:0008006" key="10">
    <source>
        <dbReference type="Google" id="ProtNLM"/>
    </source>
</evidence>
<dbReference type="InterPro" id="IPR004601">
    <property type="entry name" value="UvdE"/>
</dbReference>
<dbReference type="NCBIfam" id="TIGR00629">
    <property type="entry name" value="uvde"/>
    <property type="match status" value="1"/>
</dbReference>
<dbReference type="GO" id="GO:0004519">
    <property type="term" value="F:endonuclease activity"/>
    <property type="evidence" value="ECO:0007669"/>
    <property type="project" value="UniProtKB-KW"/>
</dbReference>
<keyword evidence="2" id="KW-0255">Endonuclease</keyword>
<name>A0AAW2ZPH1_9EUKA</name>
<comment type="caution">
    <text evidence="8">The sequence shown here is derived from an EMBL/GenBank/DDBJ whole genome shotgun (WGS) entry which is preliminary data.</text>
</comment>
<sequence>MMRVGYPCANRTQKLHTNHKFVMKSFSIEKIKEKVNLNLKDFKKMLEYNLKHDLLFFRIGSECIPFASHQLMRDLEKEMKFRWQDQFAQQLLEIGDFVREHGMRISMHPDHFCLINSPSDDILEKSIQELEYHADLFECMKLDSTHKFQIHVGGVYGDKQSAMERFVQRYKENLSQRIKKHLVIENDDHLFSLEDCMWIHNQCGVPILFDTLHHECLNHSQETQRQAFARAAATWVRDRDGIPMIDYSSQTDEMNAKRGKHTEHVDIEHFERIVCKQVMCVVDEKDGNYIPFDVMLEIKDKEKSAVECIVPFAKYRELYHGPQRFKLEFTEEEIQAEIDEIEKQARISKRDENGIKLEPVKGEPGARKRKVKDEGDEQSTEEVEESPKKRTRKVKKEVKDEESQEEAGPSPKKKTRRVKKEIVDESVEDEEEQTASSSTKSRSRKSQKSKVMEEPEEETADESSEDEVLMDTPKRVTRSASQKAKGDLDVVKNHHEVVKQED</sequence>
<organism evidence="8 9">
    <name type="scientific">Acrasis kona</name>
    <dbReference type="NCBI Taxonomy" id="1008807"/>
    <lineage>
        <taxon>Eukaryota</taxon>
        <taxon>Discoba</taxon>
        <taxon>Heterolobosea</taxon>
        <taxon>Tetramitia</taxon>
        <taxon>Eutetramitia</taxon>
        <taxon>Acrasidae</taxon>
        <taxon>Acrasis</taxon>
    </lineage>
</organism>
<dbReference type="Gene3D" id="3.20.20.150">
    <property type="entry name" value="Divalent-metal-dependent TIM barrel enzymes"/>
    <property type="match status" value="1"/>
</dbReference>
<evidence type="ECO:0000256" key="3">
    <source>
        <dbReference type="ARBA" id="ARBA00022763"/>
    </source>
</evidence>
<dbReference type="GO" id="GO:0009411">
    <property type="term" value="P:response to UV"/>
    <property type="evidence" value="ECO:0007669"/>
    <property type="project" value="InterPro"/>
</dbReference>
<feature type="compositionally biased region" description="Basic and acidic residues" evidence="7">
    <location>
        <begin position="484"/>
        <end position="502"/>
    </location>
</feature>
<evidence type="ECO:0000313" key="8">
    <source>
        <dbReference type="EMBL" id="KAL0491741.1"/>
    </source>
</evidence>
<dbReference type="SUPFAM" id="SSF51658">
    <property type="entry name" value="Xylose isomerase-like"/>
    <property type="match status" value="1"/>
</dbReference>
<feature type="compositionally biased region" description="Acidic residues" evidence="7">
    <location>
        <begin position="454"/>
        <end position="469"/>
    </location>
</feature>
<dbReference type="Proteomes" id="UP001431209">
    <property type="component" value="Unassembled WGS sequence"/>
</dbReference>
<reference evidence="8 9" key="1">
    <citation type="submission" date="2024-03" db="EMBL/GenBank/DDBJ databases">
        <title>The Acrasis kona genome and developmental transcriptomes reveal deep origins of eukaryotic multicellular pathways.</title>
        <authorList>
            <person name="Sheikh S."/>
            <person name="Fu C.-J."/>
            <person name="Brown M.W."/>
            <person name="Baldauf S.L."/>
        </authorList>
    </citation>
    <scope>NUCLEOTIDE SEQUENCE [LARGE SCALE GENOMIC DNA]</scope>
    <source>
        <strain evidence="8 9">ATCC MYA-3509</strain>
    </source>
</reference>
<evidence type="ECO:0000256" key="7">
    <source>
        <dbReference type="SAM" id="MobiDB-lite"/>
    </source>
</evidence>
<evidence type="ECO:0000256" key="5">
    <source>
        <dbReference type="ARBA" id="ARBA00022801"/>
    </source>
</evidence>
<evidence type="ECO:0000313" key="9">
    <source>
        <dbReference type="Proteomes" id="UP001431209"/>
    </source>
</evidence>
<feature type="region of interest" description="Disordered" evidence="7">
    <location>
        <begin position="349"/>
        <end position="502"/>
    </location>
</feature>
<accession>A0AAW2ZPH1</accession>
<dbReference type="PANTHER" id="PTHR31290:SF5">
    <property type="entry name" value="UV-DAMAGE ENDONUCLEASE"/>
    <property type="match status" value="1"/>
</dbReference>
<evidence type="ECO:0000256" key="1">
    <source>
        <dbReference type="ARBA" id="ARBA00022722"/>
    </source>
</evidence>
<feature type="compositionally biased region" description="Acidic residues" evidence="7">
    <location>
        <begin position="424"/>
        <end position="433"/>
    </location>
</feature>
<keyword evidence="3" id="KW-0227">DNA damage</keyword>
<dbReference type="EMBL" id="JAOPGA020001854">
    <property type="protein sequence ID" value="KAL0491741.1"/>
    <property type="molecule type" value="Genomic_DNA"/>
</dbReference>